<keyword evidence="1" id="KW-0472">Membrane</keyword>
<organism evidence="2 3">
    <name type="scientific">Wenxinia saemankumensis</name>
    <dbReference type="NCBI Taxonomy" id="1447782"/>
    <lineage>
        <taxon>Bacteria</taxon>
        <taxon>Pseudomonadati</taxon>
        <taxon>Pseudomonadota</taxon>
        <taxon>Alphaproteobacteria</taxon>
        <taxon>Rhodobacterales</taxon>
        <taxon>Roseobacteraceae</taxon>
        <taxon>Wenxinia</taxon>
    </lineage>
</organism>
<dbReference type="AlphaFoldDB" id="A0A1M6CRW0"/>
<name>A0A1M6CRW0_9RHOB</name>
<evidence type="ECO:0000256" key="1">
    <source>
        <dbReference type="SAM" id="Phobius"/>
    </source>
</evidence>
<feature type="transmembrane region" description="Helical" evidence="1">
    <location>
        <begin position="16"/>
        <end position="48"/>
    </location>
</feature>
<keyword evidence="1" id="KW-1133">Transmembrane helix</keyword>
<protein>
    <submittedName>
        <fullName evidence="2">Uncharacterized protein</fullName>
    </submittedName>
</protein>
<sequence length="59" mass="6259">MSHRTPPGRAPDYTDAFLAVTGLLLFMALLTLAALAGWIWALLAGAALDRAILALPRRG</sequence>
<dbReference type="RefSeq" id="WP_073327150.1">
    <property type="nucleotide sequence ID" value="NZ_FQYO01000002.1"/>
</dbReference>
<keyword evidence="3" id="KW-1185">Reference proteome</keyword>
<evidence type="ECO:0000313" key="2">
    <source>
        <dbReference type="EMBL" id="SHI63762.1"/>
    </source>
</evidence>
<dbReference type="Proteomes" id="UP000184292">
    <property type="component" value="Unassembled WGS sequence"/>
</dbReference>
<reference evidence="2 3" key="1">
    <citation type="submission" date="2016-11" db="EMBL/GenBank/DDBJ databases">
        <authorList>
            <person name="Jaros S."/>
            <person name="Januszkiewicz K."/>
            <person name="Wedrychowicz H."/>
        </authorList>
    </citation>
    <scope>NUCLEOTIDE SEQUENCE [LARGE SCALE GENOMIC DNA]</scope>
    <source>
        <strain evidence="2 3">DSM 100565</strain>
    </source>
</reference>
<dbReference type="STRING" id="1447782.SAMN05444417_1335"/>
<accession>A0A1M6CRW0</accession>
<evidence type="ECO:0000313" key="3">
    <source>
        <dbReference type="Proteomes" id="UP000184292"/>
    </source>
</evidence>
<proteinExistence type="predicted"/>
<gene>
    <name evidence="2" type="ORF">SAMN05444417_1335</name>
</gene>
<dbReference type="EMBL" id="FQYO01000002">
    <property type="protein sequence ID" value="SHI63762.1"/>
    <property type="molecule type" value="Genomic_DNA"/>
</dbReference>
<keyword evidence="1" id="KW-0812">Transmembrane</keyword>